<reference evidence="1 2" key="1">
    <citation type="journal article" date="2019" name="Genome Biol. Evol.">
        <title>Insights into the evolution of the New World diploid cottons (Gossypium, subgenus Houzingenia) based on genome sequencing.</title>
        <authorList>
            <person name="Grover C.E."/>
            <person name="Arick M.A. 2nd"/>
            <person name="Thrash A."/>
            <person name="Conover J.L."/>
            <person name="Sanders W.S."/>
            <person name="Peterson D.G."/>
            <person name="Frelichowski J.E."/>
            <person name="Scheffler J.A."/>
            <person name="Scheffler B.E."/>
            <person name="Wendel J.F."/>
        </authorList>
    </citation>
    <scope>NUCLEOTIDE SEQUENCE [LARGE SCALE GENOMIC DNA]</scope>
    <source>
        <strain evidence="1">8</strain>
        <tissue evidence="1">Leaf</tissue>
    </source>
</reference>
<dbReference type="AlphaFoldDB" id="A0A7J9FHG5"/>
<accession>A0A7J9FHG5</accession>
<name>A0A7J9FHG5_9ROSI</name>
<evidence type="ECO:0000313" key="2">
    <source>
        <dbReference type="Proteomes" id="UP000593568"/>
    </source>
</evidence>
<proteinExistence type="predicted"/>
<protein>
    <submittedName>
        <fullName evidence="1">Uncharacterized protein</fullName>
    </submittedName>
</protein>
<organism evidence="1 2">
    <name type="scientific">Gossypium trilobum</name>
    <dbReference type="NCBI Taxonomy" id="34281"/>
    <lineage>
        <taxon>Eukaryota</taxon>
        <taxon>Viridiplantae</taxon>
        <taxon>Streptophyta</taxon>
        <taxon>Embryophyta</taxon>
        <taxon>Tracheophyta</taxon>
        <taxon>Spermatophyta</taxon>
        <taxon>Magnoliopsida</taxon>
        <taxon>eudicotyledons</taxon>
        <taxon>Gunneridae</taxon>
        <taxon>Pentapetalae</taxon>
        <taxon>rosids</taxon>
        <taxon>malvids</taxon>
        <taxon>Malvales</taxon>
        <taxon>Malvaceae</taxon>
        <taxon>Malvoideae</taxon>
        <taxon>Gossypium</taxon>
    </lineage>
</organism>
<gene>
    <name evidence="1" type="ORF">Gotri_026382</name>
</gene>
<keyword evidence="2" id="KW-1185">Reference proteome</keyword>
<dbReference type="Proteomes" id="UP000593568">
    <property type="component" value="Unassembled WGS sequence"/>
</dbReference>
<dbReference type="EMBL" id="JABEZW010215723">
    <property type="protein sequence ID" value="MBA0784628.1"/>
    <property type="molecule type" value="Genomic_DNA"/>
</dbReference>
<comment type="caution">
    <text evidence="1">The sequence shown here is derived from an EMBL/GenBank/DDBJ whole genome shotgun (WGS) entry which is preliminary data.</text>
</comment>
<sequence>MRLMRNDFWVILYTRMERRLTYLFLWKSFNLMLQEEHFITV</sequence>
<evidence type="ECO:0000313" key="1">
    <source>
        <dbReference type="EMBL" id="MBA0784628.1"/>
    </source>
</evidence>